<proteinExistence type="predicted"/>
<name>A0A1B0D1W0_PHLPP</name>
<dbReference type="InterPro" id="IPR039872">
    <property type="entry name" value="KIAA0513"/>
</dbReference>
<dbReference type="EMBL" id="AJVK01010436">
    <property type="status" value="NOT_ANNOTATED_CDS"/>
    <property type="molecule type" value="Genomic_DNA"/>
</dbReference>
<dbReference type="Proteomes" id="UP000092462">
    <property type="component" value="Unassembled WGS sequence"/>
</dbReference>
<accession>A0A1B0D1W0</accession>
<feature type="compositionally biased region" description="Polar residues" evidence="1">
    <location>
        <begin position="320"/>
        <end position="347"/>
    </location>
</feature>
<evidence type="ECO:0000256" key="2">
    <source>
        <dbReference type="SAM" id="SignalP"/>
    </source>
</evidence>
<dbReference type="VEuPathDB" id="VectorBase:PPAI001333"/>
<evidence type="ECO:0000256" key="1">
    <source>
        <dbReference type="SAM" id="MobiDB-lite"/>
    </source>
</evidence>
<dbReference type="VEuPathDB" id="VectorBase:PPAPM1_007357"/>
<dbReference type="AlphaFoldDB" id="A0A1B0D1W0"/>
<feature type="signal peptide" evidence="2">
    <location>
        <begin position="1"/>
        <end position="31"/>
    </location>
</feature>
<evidence type="ECO:0000313" key="3">
    <source>
        <dbReference type="EnsemblMetazoa" id="PPAI001333-PA"/>
    </source>
</evidence>
<reference evidence="3" key="1">
    <citation type="submission" date="2022-08" db="UniProtKB">
        <authorList>
            <consortium name="EnsemblMetazoa"/>
        </authorList>
    </citation>
    <scope>IDENTIFICATION</scope>
    <source>
        <strain evidence="3">Israel</strain>
    </source>
</reference>
<dbReference type="EMBL" id="AJVK01010437">
    <property type="status" value="NOT_ANNOTATED_CDS"/>
    <property type="molecule type" value="Genomic_DNA"/>
</dbReference>
<dbReference type="EnsemblMetazoa" id="PPAI001333-RA">
    <property type="protein sequence ID" value="PPAI001333-PA"/>
    <property type="gene ID" value="PPAI001333"/>
</dbReference>
<evidence type="ECO:0000313" key="4">
    <source>
        <dbReference type="Proteomes" id="UP000092462"/>
    </source>
</evidence>
<keyword evidence="2" id="KW-0732">Signal</keyword>
<sequence length="445" mass="51096">MAPRKADMPELYLRILMDSFLSLLLEALSLSSSTETSRETEDEYDIFKPQPIPKKTQPSPPDSTKTKEEDEDDFEDYMIDFEARRVKERRAHEEILSGRYRHPNIVPRMAPENYDMLDLNHHAISSSISTDISNCSIDSKSLHIEDDEPVDGNNCEKVTPKSTKLQLPHPAIDIQAPSGRATPIEDKLKPEVSSVSTSEYDLCLPSAGSYESSDLRVWIRSESVNSVPSWASSISLDSQSEEMVLEFMRRFLTTLFDNSGAISLELKSEFVTVPGIEPYREYLYIYLRDQPIWHSLRFWNAAFFDALQCERAHRPVPQTKLKSSTKACNGRRNSLPRSDNDRSLSISSKDDDEIDEEGDLNVAEDAIEEKNHLFELTEDVKFQQNITFGQLGTFTCNMHAFGLSKQLCLEFLRKQCTIANLSKEHEKLLRDNINRMYRETERWSE</sequence>
<dbReference type="PANTHER" id="PTHR13663">
    <property type="entry name" value="SIMILAR TO RIKEN CDNA 6430548M08"/>
    <property type="match status" value="1"/>
</dbReference>
<protein>
    <recommendedName>
        <fullName evidence="5">SBF1/SBF2 domain-containing protein</fullName>
    </recommendedName>
</protein>
<dbReference type="PANTHER" id="PTHR13663:SF2">
    <property type="entry name" value="SIMILAR TO RIKEN CDNA 6430548M08"/>
    <property type="match status" value="1"/>
</dbReference>
<evidence type="ECO:0008006" key="5">
    <source>
        <dbReference type="Google" id="ProtNLM"/>
    </source>
</evidence>
<feature type="region of interest" description="Disordered" evidence="1">
    <location>
        <begin position="32"/>
        <end position="74"/>
    </location>
</feature>
<dbReference type="EMBL" id="AJVK01010438">
    <property type="status" value="NOT_ANNOTATED_CDS"/>
    <property type="molecule type" value="Genomic_DNA"/>
</dbReference>
<feature type="chain" id="PRO_5043500997" description="SBF1/SBF2 domain-containing protein" evidence="2">
    <location>
        <begin position="32"/>
        <end position="445"/>
    </location>
</feature>
<feature type="region of interest" description="Disordered" evidence="1">
    <location>
        <begin position="320"/>
        <end position="356"/>
    </location>
</feature>
<organism evidence="3 4">
    <name type="scientific">Phlebotomus papatasi</name>
    <name type="common">Sandfly</name>
    <dbReference type="NCBI Taxonomy" id="29031"/>
    <lineage>
        <taxon>Eukaryota</taxon>
        <taxon>Metazoa</taxon>
        <taxon>Ecdysozoa</taxon>
        <taxon>Arthropoda</taxon>
        <taxon>Hexapoda</taxon>
        <taxon>Insecta</taxon>
        <taxon>Pterygota</taxon>
        <taxon>Neoptera</taxon>
        <taxon>Endopterygota</taxon>
        <taxon>Diptera</taxon>
        <taxon>Nematocera</taxon>
        <taxon>Psychodoidea</taxon>
        <taxon>Psychodidae</taxon>
        <taxon>Phlebotomus</taxon>
        <taxon>Phlebotomus</taxon>
    </lineage>
</organism>
<keyword evidence="4" id="KW-1185">Reference proteome</keyword>